<evidence type="ECO:0000256" key="6">
    <source>
        <dbReference type="SAM" id="MobiDB-lite"/>
    </source>
</evidence>
<keyword evidence="4 7" id="KW-1133">Transmembrane helix</keyword>
<gene>
    <name evidence="8" type="ORF">FJTKL_11062</name>
</gene>
<feature type="transmembrane region" description="Helical" evidence="7">
    <location>
        <begin position="416"/>
        <end position="435"/>
    </location>
</feature>
<sequence length="572" mass="65035">MDPPLLSGGQRPRPNYQAVTSAMAAQRVTEAPGQPAGDTRSPYKVGDPPDGTRPTDDDGSLAANPFADPAVAEHYRVVYEKAQYECRHAFEPELEWSRKEERGLVRRLDWHVCTWACIMCFALQVDRDNLGQAVSGNMLDQLNLSTNEYNYGRTIYYISFLLSEVPSQLISKKFGPDRWIPVQMVLWSVITCTQAGLTGRAGFYTTRALLGIFEGGFIPDLVLWLSYFYTSRELPMRLGFFWTANSLTGIATSLLAFALLHMDGIKGLAGWRWLFLIEGLVTLSVGLDSFFLMPASAVQTRTWFRPHGWFTDREERIVVNRVLRDDPSKGDMHNRMPITPRRLWQAVTDYDLWPLYAMAAVIFIPTNPPEHYLTLTLRELGFDPLNTNLLVIPSTAIGILTLLAITWVSEHVDERAFVSMVQGIWSLPCLLALRFWPGTMVDDWGTYALVTVLLSFPYCQAIVVGWTSKNSGSVRTRAISASVFSMMKQVGSISSSNIYREDDKPLYRRGNSVLIGINLLAIGLFLFTKCYYVLRNRWKARRWDSMSEAERKEYLEFTKDQGNKRLDFRFAH</sequence>
<reference evidence="8 9" key="1">
    <citation type="submission" date="2024-03" db="EMBL/GenBank/DDBJ databases">
        <title>A high-quality draft genome sequence of Diaporthe vaccinii, a causative agent of upright dieback and viscid rot disease in cranberry plants.</title>
        <authorList>
            <person name="Sarrasin M."/>
            <person name="Lang B.F."/>
            <person name="Burger G."/>
        </authorList>
    </citation>
    <scope>NUCLEOTIDE SEQUENCE [LARGE SCALE GENOMIC DNA]</scope>
    <source>
        <strain evidence="8 9">IS7</strain>
    </source>
</reference>
<evidence type="ECO:0000313" key="9">
    <source>
        <dbReference type="Proteomes" id="UP001600888"/>
    </source>
</evidence>
<feature type="transmembrane region" description="Helical" evidence="7">
    <location>
        <begin position="447"/>
        <end position="466"/>
    </location>
</feature>
<dbReference type="Proteomes" id="UP001600888">
    <property type="component" value="Unassembled WGS sequence"/>
</dbReference>
<keyword evidence="5 7" id="KW-0472">Membrane</keyword>
<feature type="transmembrane region" description="Helical" evidence="7">
    <location>
        <begin position="273"/>
        <end position="293"/>
    </location>
</feature>
<feature type="transmembrane region" description="Helical" evidence="7">
    <location>
        <begin position="209"/>
        <end position="229"/>
    </location>
</feature>
<keyword evidence="3 7" id="KW-0812">Transmembrane</keyword>
<evidence type="ECO:0000256" key="1">
    <source>
        <dbReference type="ARBA" id="ARBA00004141"/>
    </source>
</evidence>
<feature type="transmembrane region" description="Helical" evidence="7">
    <location>
        <begin position="241"/>
        <end position="261"/>
    </location>
</feature>
<evidence type="ECO:0000313" key="8">
    <source>
        <dbReference type="EMBL" id="KAL2282240.1"/>
    </source>
</evidence>
<evidence type="ECO:0000256" key="3">
    <source>
        <dbReference type="ARBA" id="ARBA00022692"/>
    </source>
</evidence>
<evidence type="ECO:0000256" key="4">
    <source>
        <dbReference type="ARBA" id="ARBA00022989"/>
    </source>
</evidence>
<dbReference type="PANTHER" id="PTHR43791">
    <property type="entry name" value="PERMEASE-RELATED"/>
    <property type="match status" value="1"/>
</dbReference>
<dbReference type="PANTHER" id="PTHR43791:SF29">
    <property type="entry name" value="MAJOR FACILITATOR SUPERFAMILY (MFS) PROFILE DOMAIN-CONTAINING PROTEIN"/>
    <property type="match status" value="1"/>
</dbReference>
<keyword evidence="2" id="KW-0813">Transport</keyword>
<dbReference type="InterPro" id="IPR011701">
    <property type="entry name" value="MFS"/>
</dbReference>
<comment type="subcellular location">
    <subcellularLocation>
        <location evidence="1">Membrane</location>
        <topology evidence="1">Multi-pass membrane protein</topology>
    </subcellularLocation>
</comment>
<comment type="caution">
    <text evidence="8">The sequence shown here is derived from an EMBL/GenBank/DDBJ whole genome shotgun (WGS) entry which is preliminary data.</text>
</comment>
<keyword evidence="9" id="KW-1185">Reference proteome</keyword>
<name>A0ABR4EIK9_9PEZI</name>
<protein>
    <recommendedName>
        <fullName evidence="10">Allantoate permease</fullName>
    </recommendedName>
</protein>
<feature type="transmembrane region" description="Helical" evidence="7">
    <location>
        <begin position="511"/>
        <end position="534"/>
    </location>
</feature>
<feature type="transmembrane region" description="Helical" evidence="7">
    <location>
        <begin position="389"/>
        <end position="409"/>
    </location>
</feature>
<evidence type="ECO:0008006" key="10">
    <source>
        <dbReference type="Google" id="ProtNLM"/>
    </source>
</evidence>
<organism evidence="8 9">
    <name type="scientific">Diaporthe vaccinii</name>
    <dbReference type="NCBI Taxonomy" id="105482"/>
    <lineage>
        <taxon>Eukaryota</taxon>
        <taxon>Fungi</taxon>
        <taxon>Dikarya</taxon>
        <taxon>Ascomycota</taxon>
        <taxon>Pezizomycotina</taxon>
        <taxon>Sordariomycetes</taxon>
        <taxon>Sordariomycetidae</taxon>
        <taxon>Diaporthales</taxon>
        <taxon>Diaporthaceae</taxon>
        <taxon>Diaporthe</taxon>
        <taxon>Diaporthe eres species complex</taxon>
    </lineage>
</organism>
<evidence type="ECO:0000256" key="7">
    <source>
        <dbReference type="SAM" id="Phobius"/>
    </source>
</evidence>
<evidence type="ECO:0000256" key="5">
    <source>
        <dbReference type="ARBA" id="ARBA00023136"/>
    </source>
</evidence>
<dbReference type="Pfam" id="PF07690">
    <property type="entry name" value="MFS_1"/>
    <property type="match status" value="1"/>
</dbReference>
<proteinExistence type="predicted"/>
<dbReference type="InterPro" id="IPR036259">
    <property type="entry name" value="MFS_trans_sf"/>
</dbReference>
<dbReference type="Gene3D" id="1.20.1250.20">
    <property type="entry name" value="MFS general substrate transporter like domains"/>
    <property type="match status" value="1"/>
</dbReference>
<evidence type="ECO:0000256" key="2">
    <source>
        <dbReference type="ARBA" id="ARBA00022448"/>
    </source>
</evidence>
<dbReference type="EMBL" id="JBAWTH010000051">
    <property type="protein sequence ID" value="KAL2282240.1"/>
    <property type="molecule type" value="Genomic_DNA"/>
</dbReference>
<feature type="region of interest" description="Disordered" evidence="6">
    <location>
        <begin position="1"/>
        <end position="65"/>
    </location>
</feature>
<accession>A0ABR4EIK9</accession>
<dbReference type="SUPFAM" id="SSF103473">
    <property type="entry name" value="MFS general substrate transporter"/>
    <property type="match status" value="1"/>
</dbReference>